<feature type="domain" description="HTH marR-type" evidence="1">
    <location>
        <begin position="1"/>
        <end position="137"/>
    </location>
</feature>
<dbReference type="InterPro" id="IPR036388">
    <property type="entry name" value="WH-like_DNA-bd_sf"/>
</dbReference>
<dbReference type="InterPro" id="IPR000835">
    <property type="entry name" value="HTH_MarR-typ"/>
</dbReference>
<dbReference type="EMBL" id="SJFN01000020">
    <property type="protein sequence ID" value="TBW36454.1"/>
    <property type="molecule type" value="Genomic_DNA"/>
</dbReference>
<evidence type="ECO:0000313" key="3">
    <source>
        <dbReference type="Proteomes" id="UP000292781"/>
    </source>
</evidence>
<dbReference type="Proteomes" id="UP000292781">
    <property type="component" value="Unassembled WGS sequence"/>
</dbReference>
<dbReference type="Pfam" id="PF01047">
    <property type="entry name" value="MarR"/>
    <property type="match status" value="1"/>
</dbReference>
<organism evidence="2 3">
    <name type="scientific">Siculibacillus lacustris</name>
    <dbReference type="NCBI Taxonomy" id="1549641"/>
    <lineage>
        <taxon>Bacteria</taxon>
        <taxon>Pseudomonadati</taxon>
        <taxon>Pseudomonadota</taxon>
        <taxon>Alphaproteobacteria</taxon>
        <taxon>Hyphomicrobiales</taxon>
        <taxon>Ancalomicrobiaceae</taxon>
        <taxon>Siculibacillus</taxon>
    </lineage>
</organism>
<keyword evidence="3" id="KW-1185">Reference proteome</keyword>
<dbReference type="PANTHER" id="PTHR33164:SF57">
    <property type="entry name" value="MARR-FAMILY TRANSCRIPTIONAL REGULATOR"/>
    <property type="match status" value="1"/>
</dbReference>
<dbReference type="PANTHER" id="PTHR33164">
    <property type="entry name" value="TRANSCRIPTIONAL REGULATOR, MARR FAMILY"/>
    <property type="match status" value="1"/>
</dbReference>
<dbReference type="OrthoDB" id="7875071at2"/>
<dbReference type="RefSeq" id="WP_131310211.1">
    <property type="nucleotide sequence ID" value="NZ_SJFN01000020.1"/>
</dbReference>
<evidence type="ECO:0000259" key="1">
    <source>
        <dbReference type="PROSITE" id="PS50995"/>
    </source>
</evidence>
<accession>A0A4Q9VNW6</accession>
<dbReference type="AlphaFoldDB" id="A0A4Q9VNW6"/>
<dbReference type="GO" id="GO:0003700">
    <property type="term" value="F:DNA-binding transcription factor activity"/>
    <property type="evidence" value="ECO:0007669"/>
    <property type="project" value="InterPro"/>
</dbReference>
<proteinExistence type="predicted"/>
<dbReference type="GO" id="GO:0006950">
    <property type="term" value="P:response to stress"/>
    <property type="evidence" value="ECO:0007669"/>
    <property type="project" value="TreeGrafter"/>
</dbReference>
<dbReference type="Gene3D" id="1.10.10.10">
    <property type="entry name" value="Winged helix-like DNA-binding domain superfamily/Winged helix DNA-binding domain"/>
    <property type="match status" value="1"/>
</dbReference>
<gene>
    <name evidence="2" type="ORF">EYW49_14040</name>
</gene>
<reference evidence="2 3" key="1">
    <citation type="submission" date="2019-02" db="EMBL/GenBank/DDBJ databases">
        <title>Siculibacillus lacustris gen. nov., sp. nov., a new rosette-forming bacterium isolated from a freshwater crater lake (Lake St. Ana, Romania).</title>
        <authorList>
            <person name="Felfoldi T."/>
            <person name="Marton Z."/>
            <person name="Szabo A."/>
            <person name="Mentes A."/>
            <person name="Boka K."/>
            <person name="Marialigeti K."/>
            <person name="Mathe I."/>
            <person name="Koncz M."/>
            <person name="Schumann P."/>
            <person name="Toth E."/>
        </authorList>
    </citation>
    <scope>NUCLEOTIDE SEQUENCE [LARGE SCALE GENOMIC DNA]</scope>
    <source>
        <strain evidence="2 3">SA-279</strain>
    </source>
</reference>
<protein>
    <submittedName>
        <fullName evidence="2">MarR family transcriptional regulator</fullName>
    </submittedName>
</protein>
<dbReference type="SUPFAM" id="SSF46785">
    <property type="entry name" value="Winged helix' DNA-binding domain"/>
    <property type="match status" value="1"/>
</dbReference>
<dbReference type="InterPro" id="IPR036390">
    <property type="entry name" value="WH_DNA-bd_sf"/>
</dbReference>
<name>A0A4Q9VNW6_9HYPH</name>
<comment type="caution">
    <text evidence="2">The sequence shown here is derived from an EMBL/GenBank/DDBJ whole genome shotgun (WGS) entry which is preliminary data.</text>
</comment>
<dbReference type="SMART" id="SM00347">
    <property type="entry name" value="HTH_MARR"/>
    <property type="match status" value="1"/>
</dbReference>
<dbReference type="InterPro" id="IPR039422">
    <property type="entry name" value="MarR/SlyA-like"/>
</dbReference>
<dbReference type="PROSITE" id="PS50995">
    <property type="entry name" value="HTH_MARR_2"/>
    <property type="match status" value="1"/>
</dbReference>
<sequence>MASLVSMLDPQLANRLAAFATLVTDAVEAASDGLSASAVAALQTVRQTGPTAIQDIAHAVGLSHSATVRLVDRLEKDWLVRRLRRKGREVRVEATARGKRRATQILERRQVAVEAVLAGLAPEAREALAAAVDTMLATATAAEPTQAARICRSCDRGGCRAADCPVAAAERAAAPQGATAG</sequence>
<evidence type="ECO:0000313" key="2">
    <source>
        <dbReference type="EMBL" id="TBW36454.1"/>
    </source>
</evidence>